<gene>
    <name evidence="2" type="ORF">HYN69_07275</name>
</gene>
<accession>A0A2S0UKL9</accession>
<evidence type="ECO:0000313" key="2">
    <source>
        <dbReference type="EMBL" id="AWB48341.1"/>
    </source>
</evidence>
<dbReference type="KEGG" id="geh:HYN69_07275"/>
<protein>
    <submittedName>
        <fullName evidence="2">Uncharacterized protein</fullName>
    </submittedName>
</protein>
<reference evidence="2 3" key="1">
    <citation type="submission" date="2018-04" db="EMBL/GenBank/DDBJ databases">
        <title>Genome sequencing of Gemmobacter.</title>
        <authorList>
            <person name="Yi H."/>
            <person name="Baek M.-G."/>
        </authorList>
    </citation>
    <scope>NUCLEOTIDE SEQUENCE [LARGE SCALE GENOMIC DNA]</scope>
    <source>
        <strain evidence="2 3">HYN0069</strain>
    </source>
</reference>
<organism evidence="2 3">
    <name type="scientific">Paragemmobacter aquarius</name>
    <dbReference type="NCBI Taxonomy" id="2169400"/>
    <lineage>
        <taxon>Bacteria</taxon>
        <taxon>Pseudomonadati</taxon>
        <taxon>Pseudomonadota</taxon>
        <taxon>Alphaproteobacteria</taxon>
        <taxon>Rhodobacterales</taxon>
        <taxon>Paracoccaceae</taxon>
        <taxon>Paragemmobacter</taxon>
    </lineage>
</organism>
<dbReference type="EMBL" id="CP028918">
    <property type="protein sequence ID" value="AWB48341.1"/>
    <property type="molecule type" value="Genomic_DNA"/>
</dbReference>
<keyword evidence="1" id="KW-0472">Membrane</keyword>
<proteinExistence type="predicted"/>
<dbReference type="AlphaFoldDB" id="A0A2S0UKL9"/>
<feature type="transmembrane region" description="Helical" evidence="1">
    <location>
        <begin position="90"/>
        <end position="111"/>
    </location>
</feature>
<feature type="transmembrane region" description="Helical" evidence="1">
    <location>
        <begin position="237"/>
        <end position="257"/>
    </location>
</feature>
<keyword evidence="3" id="KW-1185">Reference proteome</keyword>
<dbReference type="Proteomes" id="UP000244496">
    <property type="component" value="Chromosome"/>
</dbReference>
<feature type="transmembrane region" description="Helical" evidence="1">
    <location>
        <begin position="20"/>
        <end position="40"/>
    </location>
</feature>
<evidence type="ECO:0000256" key="1">
    <source>
        <dbReference type="SAM" id="Phobius"/>
    </source>
</evidence>
<dbReference type="RefSeq" id="WP_108435160.1">
    <property type="nucleotide sequence ID" value="NZ_CP028918.1"/>
</dbReference>
<keyword evidence="1" id="KW-0812">Transmembrane</keyword>
<feature type="transmembrane region" description="Helical" evidence="1">
    <location>
        <begin position="211"/>
        <end position="230"/>
    </location>
</feature>
<dbReference type="OrthoDB" id="343560at2"/>
<name>A0A2S0UKL9_9RHOB</name>
<sequence length="262" mass="28039">MTSFATAALPARPDRFWSDAPAYAALTLFVALTALPVLAAMGLDARLFQAESVWLKPLKFHIALAIYLATLAFYARWMPAGSRETRFWRWHVRAVVFAVLAELVWIGAAAAVGTASHFNKDGLWAAVYPVMGVLAITLTSASLVMGLAMRRADLPAGFRLSLVLGMVSTFALTLVTAGTMAQFPGHFVGMPVTGATLPVLGWSREVGDLRVAHFFATHALHGLPLVGWLVPQRTGPVWVAAGVYAALVIGLFVQALMGVPVI</sequence>
<feature type="transmembrane region" description="Helical" evidence="1">
    <location>
        <begin position="60"/>
        <end position="78"/>
    </location>
</feature>
<evidence type="ECO:0000313" key="3">
    <source>
        <dbReference type="Proteomes" id="UP000244496"/>
    </source>
</evidence>
<keyword evidence="1" id="KW-1133">Transmembrane helix</keyword>
<feature type="transmembrane region" description="Helical" evidence="1">
    <location>
        <begin position="123"/>
        <end position="148"/>
    </location>
</feature>
<feature type="transmembrane region" description="Helical" evidence="1">
    <location>
        <begin position="160"/>
        <end position="181"/>
    </location>
</feature>